<accession>A0A8B3TBH8</accession>
<dbReference type="Proteomes" id="UP000294229">
    <property type="component" value="Unassembled WGS sequence"/>
</dbReference>
<dbReference type="Pfam" id="PF04299">
    <property type="entry name" value="FMN_bind_2"/>
    <property type="match status" value="1"/>
</dbReference>
<dbReference type="Gene3D" id="2.30.110.10">
    <property type="entry name" value="Electron Transport, Fmn-binding Protein, Chain A"/>
    <property type="match status" value="1"/>
</dbReference>
<evidence type="ECO:0000313" key="2">
    <source>
        <dbReference type="Proteomes" id="UP000294229"/>
    </source>
</evidence>
<dbReference type="EMBL" id="RQXS01000047">
    <property type="protein sequence ID" value="RZN57488.1"/>
    <property type="molecule type" value="Genomic_DNA"/>
</dbReference>
<dbReference type="OrthoDB" id="9794948at2"/>
<sequence length="128" mass="15141">MKRLYYLSKARDHKAVPTWNYQVVHMRGKFQLIDNFEEMKAILAKQTHHFEQHQPPPWQLSDAPESYIQSECRGIIGFKIVIEQIEGKYKLSQNQSDENKQSVVHCLRQANHFPATQMAELIEKYLKN</sequence>
<evidence type="ECO:0008006" key="3">
    <source>
        <dbReference type="Google" id="ProtNLM"/>
    </source>
</evidence>
<dbReference type="SUPFAM" id="SSF50475">
    <property type="entry name" value="FMN-binding split barrel"/>
    <property type="match status" value="1"/>
</dbReference>
<dbReference type="PANTHER" id="PTHR35802">
    <property type="entry name" value="PROTEASE SYNTHASE AND SPORULATION PROTEIN PAI 2"/>
    <property type="match status" value="1"/>
</dbReference>
<dbReference type="PANTHER" id="PTHR35802:SF1">
    <property type="entry name" value="PROTEASE SYNTHASE AND SPORULATION PROTEIN PAI 2"/>
    <property type="match status" value="1"/>
</dbReference>
<comment type="caution">
    <text evidence="1">The sequence shown here is derived from an EMBL/GenBank/DDBJ whole genome shotgun (WGS) entry which is preliminary data.</text>
</comment>
<dbReference type="InterPro" id="IPR007396">
    <property type="entry name" value="TR_PAI2-type"/>
</dbReference>
<gene>
    <name evidence="1" type="ORF">EIG79_09030</name>
</gene>
<reference evidence="1 2" key="1">
    <citation type="submission" date="2018-11" db="EMBL/GenBank/DDBJ databases">
        <title>Sequencing Av. paragallinarum serogroups.</title>
        <authorList>
            <person name="Hellmuth J.E."/>
            <person name="Boucher C.E."/>
            <person name="Cason E.D."/>
        </authorList>
    </citation>
    <scope>NUCLEOTIDE SEQUENCE [LARGE SCALE GENOMIC DNA]</scope>
    <source>
        <strain evidence="1 2">SA-3</strain>
    </source>
</reference>
<dbReference type="AlphaFoldDB" id="A0A8B3TBH8"/>
<proteinExistence type="predicted"/>
<name>A0A8B3TBH8_AVIPA</name>
<organism evidence="1 2">
    <name type="scientific">Avibacterium paragallinarum</name>
    <name type="common">Haemophilus gallinarum</name>
    <dbReference type="NCBI Taxonomy" id="728"/>
    <lineage>
        <taxon>Bacteria</taxon>
        <taxon>Pseudomonadati</taxon>
        <taxon>Pseudomonadota</taxon>
        <taxon>Gammaproteobacteria</taxon>
        <taxon>Pasteurellales</taxon>
        <taxon>Pasteurellaceae</taxon>
        <taxon>Avibacterium</taxon>
    </lineage>
</organism>
<dbReference type="InterPro" id="IPR012349">
    <property type="entry name" value="Split_barrel_FMN-bd"/>
</dbReference>
<dbReference type="RefSeq" id="WP_082187318.1">
    <property type="nucleotide sequence ID" value="NZ_JBANLW010000045.1"/>
</dbReference>
<protein>
    <recommendedName>
        <fullName evidence="3">FMN-binding negative transcriptional regulator</fullName>
    </recommendedName>
</protein>
<evidence type="ECO:0000313" key="1">
    <source>
        <dbReference type="EMBL" id="RZN57488.1"/>
    </source>
</evidence>